<dbReference type="GO" id="GO:0016791">
    <property type="term" value="F:phosphatase activity"/>
    <property type="evidence" value="ECO:0007669"/>
    <property type="project" value="UniProtKB-ARBA"/>
</dbReference>
<dbReference type="NCBIfam" id="TIGR01509">
    <property type="entry name" value="HAD-SF-IA-v3"/>
    <property type="match status" value="1"/>
</dbReference>
<sequence length="595" mass="65426">MSYNMETTFVADAILFDMVAEDLGQDPAYVIPATHGKRAMDNLAQFKPHIKVHEMDVEPVRLRGRIAAFVLALHDRLHSPPVLRATYEDDESMIDRRMELEQKHLFEAWQVEAAAVDRSVRILPGVKKLMDSIPEGRYAVATSGAKTFAYGYMTRVGITPPKEIITTDDKRLKAGKPAPDPFLLAAKELRFDAERCIVLEGSPSGIRAGVASDETVISVFTSHERSKIENCGAHFIVDTMEQYVAGVSDSSGPVIARLHATIYNPIINTAKLGETAANVTVDGGTRTIPFPTRRLRGHQAGFDAMPPGVKMVLNSGEFYGHNASPANLELLSRFYSQYPDYADKTFLMGAVVAGTLVPDGSPENLRRSVTFINEKLGGVNKMDLFKPARVPPNVPIQDDIKTLVELKNEGHFQHIGLSECNATTLRTAHAVYPITSVEIEVSLFSYEDETKKAVEVAKELGVSVVAYSPLGRGFLAGTIKSPQDLHPGDVRRHLTRFEEENFKHNYALVDSAKSIAERKGVTPGQLALAWVISHGPHVIPIPGSSNKKRNLENIAADDIELTDAELAEIDEILAKTPVEGGRYVDLVEKTFHLWG</sequence>
<gene>
    <name evidence="3" type="ORF">BD310DRAFT_817844</name>
</gene>
<evidence type="ECO:0000313" key="4">
    <source>
        <dbReference type="Proteomes" id="UP000292082"/>
    </source>
</evidence>
<dbReference type="InterPro" id="IPR023214">
    <property type="entry name" value="HAD_sf"/>
</dbReference>
<evidence type="ECO:0000256" key="1">
    <source>
        <dbReference type="ARBA" id="ARBA00023002"/>
    </source>
</evidence>
<feature type="domain" description="NADP-dependent oxidoreductase" evidence="2">
    <location>
        <begin position="313"/>
        <end position="573"/>
    </location>
</feature>
<proteinExistence type="predicted"/>
<protein>
    <submittedName>
        <fullName evidence="3">Aldo/keto reductase</fullName>
    </submittedName>
</protein>
<name>A0A4Q9PXH5_9APHY</name>
<keyword evidence="4" id="KW-1185">Reference proteome</keyword>
<dbReference type="Gene3D" id="1.10.150.240">
    <property type="entry name" value="Putative phosphatase, domain 2"/>
    <property type="match status" value="1"/>
</dbReference>
<dbReference type="InterPro" id="IPR023198">
    <property type="entry name" value="PGP-like_dom2"/>
</dbReference>
<dbReference type="PANTHER" id="PTHR43625">
    <property type="entry name" value="AFLATOXIN B1 ALDEHYDE REDUCTASE"/>
    <property type="match status" value="1"/>
</dbReference>
<evidence type="ECO:0000259" key="2">
    <source>
        <dbReference type="Pfam" id="PF00248"/>
    </source>
</evidence>
<keyword evidence="1" id="KW-0560">Oxidoreductase</keyword>
<dbReference type="InterPro" id="IPR036412">
    <property type="entry name" value="HAD-like_sf"/>
</dbReference>
<dbReference type="InterPro" id="IPR023210">
    <property type="entry name" value="NADP_OxRdtase_dom"/>
</dbReference>
<dbReference type="SUPFAM" id="SSF51430">
    <property type="entry name" value="NAD(P)-linked oxidoreductase"/>
    <property type="match status" value="1"/>
</dbReference>
<dbReference type="GO" id="GO:0016491">
    <property type="term" value="F:oxidoreductase activity"/>
    <property type="evidence" value="ECO:0007669"/>
    <property type="project" value="UniProtKB-KW"/>
</dbReference>
<dbReference type="InterPro" id="IPR041492">
    <property type="entry name" value="HAD_2"/>
</dbReference>
<dbReference type="PANTHER" id="PTHR43625:SF78">
    <property type="entry name" value="PYRIDOXAL REDUCTASE-RELATED"/>
    <property type="match status" value="1"/>
</dbReference>
<dbReference type="Pfam" id="PF13419">
    <property type="entry name" value="HAD_2"/>
    <property type="match status" value="1"/>
</dbReference>
<organism evidence="3 4">
    <name type="scientific">Dichomitus squalens</name>
    <dbReference type="NCBI Taxonomy" id="114155"/>
    <lineage>
        <taxon>Eukaryota</taxon>
        <taxon>Fungi</taxon>
        <taxon>Dikarya</taxon>
        <taxon>Basidiomycota</taxon>
        <taxon>Agaricomycotina</taxon>
        <taxon>Agaricomycetes</taxon>
        <taxon>Polyporales</taxon>
        <taxon>Polyporaceae</taxon>
        <taxon>Dichomitus</taxon>
    </lineage>
</organism>
<dbReference type="GO" id="GO:0005737">
    <property type="term" value="C:cytoplasm"/>
    <property type="evidence" value="ECO:0007669"/>
    <property type="project" value="TreeGrafter"/>
</dbReference>
<dbReference type="InterPro" id="IPR050791">
    <property type="entry name" value="Aldo-Keto_reductase"/>
</dbReference>
<dbReference type="EMBL" id="ML145116">
    <property type="protein sequence ID" value="TBU59230.1"/>
    <property type="molecule type" value="Genomic_DNA"/>
</dbReference>
<dbReference type="AlphaFoldDB" id="A0A4Q9PXH5"/>
<accession>A0A4Q9PXH5</accession>
<dbReference type="SUPFAM" id="SSF56784">
    <property type="entry name" value="HAD-like"/>
    <property type="match status" value="1"/>
</dbReference>
<dbReference type="Proteomes" id="UP000292082">
    <property type="component" value="Unassembled WGS sequence"/>
</dbReference>
<evidence type="ECO:0000313" key="3">
    <source>
        <dbReference type="EMBL" id="TBU59230.1"/>
    </source>
</evidence>
<reference evidence="3 4" key="1">
    <citation type="submission" date="2019-01" db="EMBL/GenBank/DDBJ databases">
        <title>Draft genome sequences of three monokaryotic isolates of the white-rot basidiomycete fungus Dichomitus squalens.</title>
        <authorList>
            <consortium name="DOE Joint Genome Institute"/>
            <person name="Lopez S.C."/>
            <person name="Andreopoulos B."/>
            <person name="Pangilinan J."/>
            <person name="Lipzen A."/>
            <person name="Riley R."/>
            <person name="Ahrendt S."/>
            <person name="Ng V."/>
            <person name="Barry K."/>
            <person name="Daum C."/>
            <person name="Grigoriev I.V."/>
            <person name="Hilden K.S."/>
            <person name="Makela M.R."/>
            <person name="de Vries R.P."/>
        </authorList>
    </citation>
    <scope>NUCLEOTIDE SEQUENCE [LARGE SCALE GENOMIC DNA]</scope>
    <source>
        <strain evidence="3 4">CBS 464.89</strain>
    </source>
</reference>
<dbReference type="Gene3D" id="3.20.20.100">
    <property type="entry name" value="NADP-dependent oxidoreductase domain"/>
    <property type="match status" value="1"/>
</dbReference>
<dbReference type="Gene3D" id="3.40.50.1000">
    <property type="entry name" value="HAD superfamily/HAD-like"/>
    <property type="match status" value="1"/>
</dbReference>
<dbReference type="CDD" id="cd19077">
    <property type="entry name" value="AKR_AKR8A1-2"/>
    <property type="match status" value="1"/>
</dbReference>
<dbReference type="InterPro" id="IPR036812">
    <property type="entry name" value="NAD(P)_OxRdtase_dom_sf"/>
</dbReference>
<dbReference type="FunFam" id="3.40.50.1000:FF:000145">
    <property type="entry name" value="HAD family hydrolase"/>
    <property type="match status" value="1"/>
</dbReference>
<dbReference type="InterPro" id="IPR006439">
    <property type="entry name" value="HAD-SF_hydro_IA"/>
</dbReference>
<dbReference type="Pfam" id="PF00248">
    <property type="entry name" value="Aldo_ket_red"/>
    <property type="match status" value="1"/>
</dbReference>